<sequence length="263" mass="29568">MKIAILGVGFLGGKLVEFFSKRFKVVCADINPRSDLVKKIDATNKQEIENLLTVEKPDIVIDTIALSSYFVCENNHKLCRKLNFESAKYIAEACKKIDAKMIFISSSYIFDGEKGNYLETDTPNSLNKYALSKIDAEKKVLELDRAIVIRSEPMYGFDKGKKQIIFGTNTFEVDVKIGFPNILRKPIFIDDVPPIIFSLVEKNQSGIFNIAGPTKLKWLDFLIDLSMLVNAQNKIKIVDNSAWILKPPYDSSLNTSKIASLGI</sequence>
<dbReference type="Pfam" id="PF04321">
    <property type="entry name" value="RmlD_sub_bind"/>
    <property type="match status" value="1"/>
</dbReference>
<gene>
    <name evidence="2" type="ORF">METZ01_LOCUS360971</name>
</gene>
<accession>A0A382SFY5</accession>
<proteinExistence type="predicted"/>
<organism evidence="2">
    <name type="scientific">marine metagenome</name>
    <dbReference type="NCBI Taxonomy" id="408172"/>
    <lineage>
        <taxon>unclassified sequences</taxon>
        <taxon>metagenomes</taxon>
        <taxon>ecological metagenomes</taxon>
    </lineage>
</organism>
<evidence type="ECO:0000259" key="1">
    <source>
        <dbReference type="Pfam" id="PF04321"/>
    </source>
</evidence>
<reference evidence="2" key="1">
    <citation type="submission" date="2018-05" db="EMBL/GenBank/DDBJ databases">
        <authorList>
            <person name="Lanie J.A."/>
            <person name="Ng W.-L."/>
            <person name="Kazmierczak K.M."/>
            <person name="Andrzejewski T.M."/>
            <person name="Davidsen T.M."/>
            <person name="Wayne K.J."/>
            <person name="Tettelin H."/>
            <person name="Glass J.I."/>
            <person name="Rusch D."/>
            <person name="Podicherti R."/>
            <person name="Tsui H.-C.T."/>
            <person name="Winkler M.E."/>
        </authorList>
    </citation>
    <scope>NUCLEOTIDE SEQUENCE</scope>
</reference>
<dbReference type="Gene3D" id="3.40.50.720">
    <property type="entry name" value="NAD(P)-binding Rossmann-like Domain"/>
    <property type="match status" value="1"/>
</dbReference>
<evidence type="ECO:0000313" key="2">
    <source>
        <dbReference type="EMBL" id="SVD08117.1"/>
    </source>
</evidence>
<protein>
    <recommendedName>
        <fullName evidence="1">RmlD-like substrate binding domain-containing protein</fullName>
    </recommendedName>
</protein>
<dbReference type="EMBL" id="UINC01128394">
    <property type="protein sequence ID" value="SVD08117.1"/>
    <property type="molecule type" value="Genomic_DNA"/>
</dbReference>
<dbReference type="GO" id="GO:0048269">
    <property type="term" value="C:methionine adenosyltransferase complex"/>
    <property type="evidence" value="ECO:0007669"/>
    <property type="project" value="TreeGrafter"/>
</dbReference>
<dbReference type="PANTHER" id="PTHR10491">
    <property type="entry name" value="DTDP-4-DEHYDRORHAMNOSE REDUCTASE"/>
    <property type="match status" value="1"/>
</dbReference>
<dbReference type="GO" id="GO:0048270">
    <property type="term" value="F:methionine adenosyltransferase regulator activity"/>
    <property type="evidence" value="ECO:0007669"/>
    <property type="project" value="TreeGrafter"/>
</dbReference>
<dbReference type="InterPro" id="IPR036291">
    <property type="entry name" value="NAD(P)-bd_dom_sf"/>
</dbReference>
<dbReference type="InterPro" id="IPR029903">
    <property type="entry name" value="RmlD-like-bd"/>
</dbReference>
<name>A0A382SFY5_9ZZZZ</name>
<dbReference type="Gene3D" id="3.90.25.10">
    <property type="entry name" value="UDP-galactose 4-epimerase, domain 1"/>
    <property type="match status" value="1"/>
</dbReference>
<dbReference type="AlphaFoldDB" id="A0A382SFY5"/>
<feature type="domain" description="RmlD-like substrate binding" evidence="1">
    <location>
        <begin position="1"/>
        <end position="260"/>
    </location>
</feature>
<dbReference type="SUPFAM" id="SSF51735">
    <property type="entry name" value="NAD(P)-binding Rossmann-fold domains"/>
    <property type="match status" value="1"/>
</dbReference>
<dbReference type="GO" id="GO:0006556">
    <property type="term" value="P:S-adenosylmethionine biosynthetic process"/>
    <property type="evidence" value="ECO:0007669"/>
    <property type="project" value="TreeGrafter"/>
</dbReference>
<feature type="non-terminal residue" evidence="2">
    <location>
        <position position="263"/>
    </location>
</feature>
<dbReference type="PANTHER" id="PTHR10491:SF4">
    <property type="entry name" value="METHIONINE ADENOSYLTRANSFERASE 2 SUBUNIT BETA"/>
    <property type="match status" value="1"/>
</dbReference>
<dbReference type="InterPro" id="IPR005913">
    <property type="entry name" value="dTDP_dehydrorham_reduct"/>
</dbReference>